<proteinExistence type="predicted"/>
<keyword evidence="3" id="KW-1185">Reference proteome</keyword>
<protein>
    <recommendedName>
        <fullName evidence="1">ATPase dynein-related AAA domain-containing protein</fullName>
    </recommendedName>
</protein>
<feature type="non-terminal residue" evidence="2">
    <location>
        <position position="70"/>
    </location>
</feature>
<feature type="non-terminal residue" evidence="2">
    <location>
        <position position="1"/>
    </location>
</feature>
<dbReference type="PANTHER" id="PTHR21610:SF9">
    <property type="entry name" value="VON WILLEBRAND FACTOR A DOMAIN-CONTAINING PROTEIN 8"/>
    <property type="match status" value="1"/>
</dbReference>
<evidence type="ECO:0000313" key="3">
    <source>
        <dbReference type="Proteomes" id="UP000054279"/>
    </source>
</evidence>
<sequence length="70" mass="7701">ILGYELETIHMYKELGGRELVMRRHISEGGATSWEPSPLIKGAWEGRIVHLSGLDVIGPTAGSIARLMQD</sequence>
<dbReference type="Pfam" id="PF07728">
    <property type="entry name" value="AAA_5"/>
    <property type="match status" value="1"/>
</dbReference>
<dbReference type="OrthoDB" id="5186at2759"/>
<gene>
    <name evidence="2" type="ORF">M422DRAFT_87531</name>
</gene>
<dbReference type="AlphaFoldDB" id="A0A0C9UFL3"/>
<evidence type="ECO:0000313" key="2">
    <source>
        <dbReference type="EMBL" id="KIJ23960.1"/>
    </source>
</evidence>
<dbReference type="PANTHER" id="PTHR21610">
    <property type="entry name" value="VON WILLEBRAND FACTOR A DOMAIN-CONTAINING PROTEIN 8"/>
    <property type="match status" value="1"/>
</dbReference>
<accession>A0A0C9UFL3</accession>
<dbReference type="Proteomes" id="UP000054279">
    <property type="component" value="Unassembled WGS sequence"/>
</dbReference>
<feature type="domain" description="ATPase dynein-related AAA" evidence="1">
    <location>
        <begin position="3"/>
        <end position="57"/>
    </location>
</feature>
<dbReference type="GO" id="GO:0016887">
    <property type="term" value="F:ATP hydrolysis activity"/>
    <property type="evidence" value="ECO:0007669"/>
    <property type="project" value="InterPro"/>
</dbReference>
<name>A0A0C9UFL3_SPHS4</name>
<organism evidence="2 3">
    <name type="scientific">Sphaerobolus stellatus (strain SS14)</name>
    <dbReference type="NCBI Taxonomy" id="990650"/>
    <lineage>
        <taxon>Eukaryota</taxon>
        <taxon>Fungi</taxon>
        <taxon>Dikarya</taxon>
        <taxon>Basidiomycota</taxon>
        <taxon>Agaricomycotina</taxon>
        <taxon>Agaricomycetes</taxon>
        <taxon>Phallomycetidae</taxon>
        <taxon>Geastrales</taxon>
        <taxon>Sphaerobolaceae</taxon>
        <taxon>Sphaerobolus</taxon>
    </lineage>
</organism>
<dbReference type="GO" id="GO:0005737">
    <property type="term" value="C:cytoplasm"/>
    <property type="evidence" value="ECO:0007669"/>
    <property type="project" value="TreeGrafter"/>
</dbReference>
<evidence type="ECO:0000259" key="1">
    <source>
        <dbReference type="Pfam" id="PF07728"/>
    </source>
</evidence>
<dbReference type="GO" id="GO:0005524">
    <property type="term" value="F:ATP binding"/>
    <property type="evidence" value="ECO:0007669"/>
    <property type="project" value="InterPro"/>
</dbReference>
<reference evidence="2 3" key="1">
    <citation type="submission" date="2014-06" db="EMBL/GenBank/DDBJ databases">
        <title>Evolutionary Origins and Diversification of the Mycorrhizal Mutualists.</title>
        <authorList>
            <consortium name="DOE Joint Genome Institute"/>
            <consortium name="Mycorrhizal Genomics Consortium"/>
            <person name="Kohler A."/>
            <person name="Kuo A."/>
            <person name="Nagy L.G."/>
            <person name="Floudas D."/>
            <person name="Copeland A."/>
            <person name="Barry K.W."/>
            <person name="Cichocki N."/>
            <person name="Veneault-Fourrey C."/>
            <person name="LaButti K."/>
            <person name="Lindquist E.A."/>
            <person name="Lipzen A."/>
            <person name="Lundell T."/>
            <person name="Morin E."/>
            <person name="Murat C."/>
            <person name="Riley R."/>
            <person name="Ohm R."/>
            <person name="Sun H."/>
            <person name="Tunlid A."/>
            <person name="Henrissat B."/>
            <person name="Grigoriev I.V."/>
            <person name="Hibbett D.S."/>
            <person name="Martin F."/>
        </authorList>
    </citation>
    <scope>NUCLEOTIDE SEQUENCE [LARGE SCALE GENOMIC DNA]</scope>
    <source>
        <strain evidence="2 3">SS14</strain>
    </source>
</reference>
<dbReference type="InterPro" id="IPR039891">
    <property type="entry name" value="VWA8"/>
</dbReference>
<dbReference type="InterPro" id="IPR011704">
    <property type="entry name" value="ATPase_dyneun-rel_AAA"/>
</dbReference>
<dbReference type="EMBL" id="KN837555">
    <property type="protein sequence ID" value="KIJ23960.1"/>
    <property type="molecule type" value="Genomic_DNA"/>
</dbReference>
<dbReference type="HOGENOM" id="CLU_181171_0_0_1"/>